<dbReference type="PANTHER" id="PTHR11941:SF54">
    <property type="entry name" value="ENOYL-COA HYDRATASE, MITOCHONDRIAL"/>
    <property type="match status" value="1"/>
</dbReference>
<evidence type="ECO:0000313" key="4">
    <source>
        <dbReference type="Proteomes" id="UP000034287"/>
    </source>
</evidence>
<dbReference type="InterPro" id="IPR014748">
    <property type="entry name" value="Enoyl-CoA_hydra_C"/>
</dbReference>
<dbReference type="Gene3D" id="3.90.226.10">
    <property type="entry name" value="2-enoyl-CoA Hydratase, Chain A, domain 1"/>
    <property type="match status" value="1"/>
</dbReference>
<gene>
    <name evidence="3" type="ORF">WN59_02935</name>
</gene>
<proteinExistence type="inferred from homology"/>
<sequence length="258" mass="28833">MGNYKNISTDLKDGIGMIWLDRPEMNNAISIEMTEEILHAMECFDGNQDVKVMTVMGRGRMFSSGADIGEMKDADARDVMVRDQFRIWDRMAEITKPVISGVHKYAFGGGFELALLSDMIVAARDAVFGFPEVTIGAMPGAGGTQRLTRLAGTKRTMEWIMLGETISAKTLHDHGVINHLADERLLEETVFKLAAKLAKQPQIALKLIKESVNAAQDHSLYAGMQIERKNFYLLFSTEDQKIGMQAFLDKKPPEFRGR</sequence>
<dbReference type="CDD" id="cd06558">
    <property type="entry name" value="crotonase-like"/>
    <property type="match status" value="1"/>
</dbReference>
<comment type="caution">
    <text evidence="3">The sequence shown here is derived from an EMBL/GenBank/DDBJ whole genome shotgun (WGS) entry which is preliminary data.</text>
</comment>
<dbReference type="RefSeq" id="WP_046512844.1">
    <property type="nucleotide sequence ID" value="NZ_LAYZ01000001.1"/>
</dbReference>
<dbReference type="EMBL" id="LAYZ01000001">
    <property type="protein sequence ID" value="KKK35787.1"/>
    <property type="molecule type" value="Genomic_DNA"/>
</dbReference>
<dbReference type="STRING" id="1432562.WN59_02935"/>
<dbReference type="Gene3D" id="1.10.12.10">
    <property type="entry name" value="Lyase 2-enoyl-coa Hydratase, Chain A, domain 2"/>
    <property type="match status" value="1"/>
</dbReference>
<keyword evidence="2 3" id="KW-0456">Lyase</keyword>
<dbReference type="PATRIC" id="fig|1432562.3.peg.602"/>
<dbReference type="FunFam" id="1.10.12.10:FF:000001">
    <property type="entry name" value="Probable enoyl-CoA hydratase, mitochondrial"/>
    <property type="match status" value="1"/>
</dbReference>
<dbReference type="Pfam" id="PF00378">
    <property type="entry name" value="ECH_1"/>
    <property type="match status" value="1"/>
</dbReference>
<dbReference type="PANTHER" id="PTHR11941">
    <property type="entry name" value="ENOYL-COA HYDRATASE-RELATED"/>
    <property type="match status" value="1"/>
</dbReference>
<dbReference type="GO" id="GO:0006635">
    <property type="term" value="P:fatty acid beta-oxidation"/>
    <property type="evidence" value="ECO:0007669"/>
    <property type="project" value="TreeGrafter"/>
</dbReference>
<organism evidence="3 4">
    <name type="scientific">Salinicoccus sediminis</name>
    <dbReference type="NCBI Taxonomy" id="1432562"/>
    <lineage>
        <taxon>Bacteria</taxon>
        <taxon>Bacillati</taxon>
        <taxon>Bacillota</taxon>
        <taxon>Bacilli</taxon>
        <taxon>Bacillales</taxon>
        <taxon>Staphylococcaceae</taxon>
        <taxon>Salinicoccus</taxon>
    </lineage>
</organism>
<evidence type="ECO:0000256" key="2">
    <source>
        <dbReference type="ARBA" id="ARBA00023239"/>
    </source>
</evidence>
<dbReference type="AlphaFoldDB" id="A0A0M2SS26"/>
<accession>A0A0M2SS26</accession>
<dbReference type="InterPro" id="IPR001753">
    <property type="entry name" value="Enoyl-CoA_hydra/iso"/>
</dbReference>
<dbReference type="OrthoDB" id="9775794at2"/>
<dbReference type="Proteomes" id="UP000034287">
    <property type="component" value="Unassembled WGS sequence"/>
</dbReference>
<comment type="similarity">
    <text evidence="1">Belongs to the enoyl-CoA hydratase/isomerase family.</text>
</comment>
<dbReference type="InterPro" id="IPR029045">
    <property type="entry name" value="ClpP/crotonase-like_dom_sf"/>
</dbReference>
<dbReference type="EC" id="4.2.1.17" evidence="3"/>
<evidence type="ECO:0000256" key="1">
    <source>
        <dbReference type="ARBA" id="ARBA00005254"/>
    </source>
</evidence>
<dbReference type="SUPFAM" id="SSF52096">
    <property type="entry name" value="ClpP/crotonase"/>
    <property type="match status" value="1"/>
</dbReference>
<reference evidence="3 4" key="1">
    <citation type="submission" date="2015-04" db="EMBL/GenBank/DDBJ databases">
        <title>Taxonomic description and genome sequence of Salinicoccus sediminis sp. nov., a novel hyper halotolerant bacterium isolated from marine sediment.</title>
        <authorList>
            <person name="Mathan Kumar R."/>
            <person name="Kaur G."/>
            <person name="Kumar N."/>
            <person name="Kumar A."/>
            <person name="Singh N.K."/>
            <person name="Kaur N."/>
            <person name="Mayilraj S."/>
        </authorList>
    </citation>
    <scope>NUCLEOTIDE SEQUENCE [LARGE SCALE GENOMIC DNA]</scope>
    <source>
        <strain evidence="3 4">SV-16</strain>
    </source>
</reference>
<evidence type="ECO:0000313" key="3">
    <source>
        <dbReference type="EMBL" id="KKK35787.1"/>
    </source>
</evidence>
<dbReference type="GO" id="GO:0004300">
    <property type="term" value="F:enoyl-CoA hydratase activity"/>
    <property type="evidence" value="ECO:0007669"/>
    <property type="project" value="UniProtKB-EC"/>
</dbReference>
<keyword evidence="4" id="KW-1185">Reference proteome</keyword>
<name>A0A0M2SS26_9STAP</name>
<protein>
    <submittedName>
        <fullName evidence="3">Enoyl-CoA hydratase</fullName>
        <ecNumber evidence="3">4.2.1.17</ecNumber>
    </submittedName>
</protein>